<gene>
    <name evidence="2" type="ORF">ALC57_18566</name>
</gene>
<sequence length="73" mass="7618">MHYGNGHGNPEKSTGPPRPASASSRLMMTAIAASSLPSDGIEFGDSLIVVPPIMSIMSSSGDAPESRWMLRCA</sequence>
<organism evidence="2 3">
    <name type="scientific">Trachymyrmex cornetzi</name>
    <dbReference type="NCBI Taxonomy" id="471704"/>
    <lineage>
        <taxon>Eukaryota</taxon>
        <taxon>Metazoa</taxon>
        <taxon>Ecdysozoa</taxon>
        <taxon>Arthropoda</taxon>
        <taxon>Hexapoda</taxon>
        <taxon>Insecta</taxon>
        <taxon>Pterygota</taxon>
        <taxon>Neoptera</taxon>
        <taxon>Endopterygota</taxon>
        <taxon>Hymenoptera</taxon>
        <taxon>Apocrita</taxon>
        <taxon>Aculeata</taxon>
        <taxon>Formicoidea</taxon>
        <taxon>Formicidae</taxon>
        <taxon>Myrmicinae</taxon>
        <taxon>Trachymyrmex</taxon>
    </lineage>
</organism>
<evidence type="ECO:0000313" key="2">
    <source>
        <dbReference type="EMBL" id="KYN09335.1"/>
    </source>
</evidence>
<dbReference type="Proteomes" id="UP000078492">
    <property type="component" value="Unassembled WGS sequence"/>
</dbReference>
<dbReference type="AlphaFoldDB" id="A0A151IRI9"/>
<reference evidence="2 3" key="1">
    <citation type="submission" date="2015-09" db="EMBL/GenBank/DDBJ databases">
        <title>Trachymyrmex cornetzi WGS genome.</title>
        <authorList>
            <person name="Nygaard S."/>
            <person name="Hu H."/>
            <person name="Boomsma J."/>
            <person name="Zhang G."/>
        </authorList>
    </citation>
    <scope>NUCLEOTIDE SEQUENCE [LARGE SCALE GENOMIC DNA]</scope>
    <source>
        <strain evidence="2">Tcor2-1</strain>
        <tissue evidence="2">Whole body</tissue>
    </source>
</reference>
<protein>
    <submittedName>
        <fullName evidence="2">Uncharacterized protein</fullName>
    </submittedName>
</protein>
<accession>A0A151IRI9</accession>
<keyword evidence="3" id="KW-1185">Reference proteome</keyword>
<evidence type="ECO:0000256" key="1">
    <source>
        <dbReference type="SAM" id="MobiDB-lite"/>
    </source>
</evidence>
<proteinExistence type="predicted"/>
<dbReference type="EMBL" id="KQ981124">
    <property type="protein sequence ID" value="KYN09335.1"/>
    <property type="molecule type" value="Genomic_DNA"/>
</dbReference>
<evidence type="ECO:0000313" key="3">
    <source>
        <dbReference type="Proteomes" id="UP000078492"/>
    </source>
</evidence>
<feature type="region of interest" description="Disordered" evidence="1">
    <location>
        <begin position="1"/>
        <end position="26"/>
    </location>
</feature>
<name>A0A151IRI9_9HYME</name>